<accession>Q4R8A4</accession>
<dbReference type="AlphaFoldDB" id="Q4R8A4"/>
<name>Q4R8A4_MACFA</name>
<protein>
    <submittedName>
        <fullName evidence="1">Testis cDNA clone: QtsA-13007, similar to human chromosome 14 open reading frame 32 (C14orf32)</fullName>
    </submittedName>
</protein>
<dbReference type="EMBL" id="AB168553">
    <property type="protein sequence ID" value="BAE00668.1"/>
    <property type="molecule type" value="mRNA"/>
</dbReference>
<sequence>MEIKGIIEFAFIFVTFVKHLFFDSCWHSEPKSISGWFSVELRKAGVLVEKWGTASRKAFLLFAFFFFFLRESCPVTQAGVQWHDLGSLQPLPPGFKRFSCLSLPGSWDYRRLPPCPFLYF</sequence>
<reference evidence="1" key="2">
    <citation type="submission" date="2005-06" db="EMBL/GenBank/DDBJ databases">
        <title>DNA sequences of macaque genes expressed in brain or testis and its evolutionary implications.</title>
        <authorList>
            <consortium name="International consortium for macaque cDNA sequencing and analysis"/>
        </authorList>
    </citation>
    <scope>NUCLEOTIDE SEQUENCE</scope>
</reference>
<organism evidence="1">
    <name type="scientific">Macaca fascicularis</name>
    <name type="common">Crab-eating macaque</name>
    <name type="synonym">Cynomolgus monkey</name>
    <dbReference type="NCBI Taxonomy" id="9541"/>
    <lineage>
        <taxon>Eukaryota</taxon>
        <taxon>Metazoa</taxon>
        <taxon>Chordata</taxon>
        <taxon>Craniata</taxon>
        <taxon>Vertebrata</taxon>
        <taxon>Euteleostomi</taxon>
        <taxon>Mammalia</taxon>
        <taxon>Eutheria</taxon>
        <taxon>Euarchontoglires</taxon>
        <taxon>Primates</taxon>
        <taxon>Haplorrhini</taxon>
        <taxon>Catarrhini</taxon>
        <taxon>Cercopithecidae</taxon>
        <taxon>Cercopithecinae</taxon>
        <taxon>Macaca</taxon>
    </lineage>
</organism>
<evidence type="ECO:0000313" key="1">
    <source>
        <dbReference type="EMBL" id="BAE00668.1"/>
    </source>
</evidence>
<dbReference type="PANTHER" id="PTHR46254">
    <property type="entry name" value="PROTEIN GVQW1-RELATED"/>
    <property type="match status" value="1"/>
</dbReference>
<reference evidence="1" key="1">
    <citation type="journal article" date="2005" name="Mol. Biol. Evol.">
        <title>Substitution rate and structural divergence of 5'UTR evolution: comparative analysis between human and cynomolgus monkey cDNAs.</title>
        <authorList>
            <person name="Osada N."/>
            <person name="Hirata M."/>
            <person name="Tanuma R."/>
            <person name="Kusuda J."/>
            <person name="Hida M."/>
            <person name="Suzuki Y."/>
            <person name="Sugano S."/>
            <person name="Gojobori T."/>
            <person name="Shen C.K."/>
            <person name="Wu C.I."/>
            <person name="Hashimoto K."/>
        </authorList>
    </citation>
    <scope>NUCLEOTIDE SEQUENCE</scope>
</reference>
<proteinExistence type="evidence at transcript level"/>